<dbReference type="AlphaFoldDB" id="A0A9Q9ASA2"/>
<name>A0A9Q9ASA2_9PEZI</name>
<evidence type="ECO:0008006" key="4">
    <source>
        <dbReference type="Google" id="ProtNLM"/>
    </source>
</evidence>
<sequence>MSANQTALSHQSVPSAAERVFSLLELFEPVLQDLPIQDLITAAHVSRAFSNNISSSKLLRQRILDWRNMSLNELVLQDTQSIPTGTVGSRDFDYPYLRTKQPAWLFHTECEDAILITYRCHRPQPRIKTKNSNSNIDTDNSHRKEEYFLYIPLSPTLPIHTLHLSNLTISHSTYTFTATWTSNSRPNSNSIPFLTQSFSSALLTYVIRQPRPLHQDPTHMYTYLQTWYASSPADISINWKAWAEHEWKLNPPDEDGDQRTWLQWKMRAVGKMRKEGTKARREEDVEVLDVRGTNRECFHVAADLTFKPRHGHIRDGSQTDLALNLQATNVKWYGKSVRLTTRSSDPQTLKPAGNVANAQTSTGNLLAGG</sequence>
<proteinExistence type="predicted"/>
<keyword evidence="3" id="KW-1185">Reference proteome</keyword>
<evidence type="ECO:0000313" key="3">
    <source>
        <dbReference type="Proteomes" id="UP001056384"/>
    </source>
</evidence>
<reference evidence="2" key="1">
    <citation type="submission" date="2022-06" db="EMBL/GenBank/DDBJ databases">
        <title>Complete genome sequences of two strains of the flax pathogen Septoria linicola.</title>
        <authorList>
            <person name="Lapalu N."/>
            <person name="Simon A."/>
            <person name="Demenou B."/>
            <person name="Paumier D."/>
            <person name="Guillot M.-P."/>
            <person name="Gout L."/>
            <person name="Valade R."/>
        </authorList>
    </citation>
    <scope>NUCLEOTIDE SEQUENCE</scope>
    <source>
        <strain evidence="2">SE15195</strain>
    </source>
</reference>
<evidence type="ECO:0000256" key="1">
    <source>
        <dbReference type="SAM" id="MobiDB-lite"/>
    </source>
</evidence>
<feature type="region of interest" description="Disordered" evidence="1">
    <location>
        <begin position="343"/>
        <end position="369"/>
    </location>
</feature>
<evidence type="ECO:0000313" key="2">
    <source>
        <dbReference type="EMBL" id="USW54185.1"/>
    </source>
</evidence>
<organism evidence="2 3">
    <name type="scientific">Septoria linicola</name>
    <dbReference type="NCBI Taxonomy" id="215465"/>
    <lineage>
        <taxon>Eukaryota</taxon>
        <taxon>Fungi</taxon>
        <taxon>Dikarya</taxon>
        <taxon>Ascomycota</taxon>
        <taxon>Pezizomycotina</taxon>
        <taxon>Dothideomycetes</taxon>
        <taxon>Dothideomycetidae</taxon>
        <taxon>Mycosphaerellales</taxon>
        <taxon>Mycosphaerellaceae</taxon>
        <taxon>Septoria</taxon>
    </lineage>
</organism>
<protein>
    <recommendedName>
        <fullName evidence="4">F-box domain-containing protein</fullName>
    </recommendedName>
</protein>
<dbReference type="EMBL" id="CP099423">
    <property type="protein sequence ID" value="USW54185.1"/>
    <property type="molecule type" value="Genomic_DNA"/>
</dbReference>
<dbReference type="Proteomes" id="UP001056384">
    <property type="component" value="Chromosome 6"/>
</dbReference>
<accession>A0A9Q9ASA2</accession>
<gene>
    <name evidence="2" type="ORF">Slin15195_G075040</name>
</gene>
<feature type="compositionally biased region" description="Polar residues" evidence="1">
    <location>
        <begin position="356"/>
        <end position="369"/>
    </location>
</feature>